<keyword evidence="3" id="KW-0479">Metal-binding</keyword>
<dbReference type="GO" id="GO:0004333">
    <property type="term" value="F:fumarate hydratase activity"/>
    <property type="evidence" value="ECO:0007669"/>
    <property type="project" value="UniProtKB-EC"/>
</dbReference>
<dbReference type="Proteomes" id="UP000322976">
    <property type="component" value="Unassembled WGS sequence"/>
</dbReference>
<protein>
    <submittedName>
        <fullName evidence="8">Fumarate hydratase</fullName>
        <ecNumber evidence="8">4.2.1.2</ecNumber>
    </submittedName>
</protein>
<dbReference type="PANTHER" id="PTHR30389:SF17">
    <property type="entry name" value="L(+)-TARTRATE DEHYDRATASE SUBUNIT ALPHA-RELATED"/>
    <property type="match status" value="1"/>
</dbReference>
<reference evidence="8 9" key="1">
    <citation type="submission" date="2019-08" db="EMBL/GenBank/DDBJ databases">
        <title>Calorimonas adulescens gen. nov., sp. nov., an anaerobic thermophilic bacterium from Sakhalin hot spring.</title>
        <authorList>
            <person name="Khomyakova M.A."/>
            <person name="Merkel A.Y."/>
            <person name="Novikov A."/>
            <person name="Bonch-Osmolovskaya E.A."/>
            <person name="Slobodkin A.I."/>
        </authorList>
    </citation>
    <scope>NUCLEOTIDE SEQUENCE [LARGE SCALE GENOMIC DNA]</scope>
    <source>
        <strain evidence="8 9">A05MB</strain>
    </source>
</reference>
<keyword evidence="4" id="KW-0408">Iron</keyword>
<sequence length="265" mass="28262">MEANSKLPEDVMEALKKSLDVEESELGKSILQEIIENDNIAYCEGVPMCQDTGMATVFVELGQDATIVGGSLTDAINRGVSKGYREGYLRKSVDRKPLFERVNTGDNTPAIIHVDVVPGDKLRIVVAPKGAGSENMCALRMLKPADGVDGVKRFILDTVRNAGGNPCPPIIVGVGIGGNFEKVALMAKKALLRSIGSRNSDSRYAALEEELLKMINDTGIGPQGLGGRVTALDVHIEYMPTHIASLPVACAIQCHAARHGEVILG</sequence>
<keyword evidence="2" id="KW-0004">4Fe-4S</keyword>
<gene>
    <name evidence="8" type="ORF">FWJ32_06475</name>
</gene>
<dbReference type="EMBL" id="VTPS01000008">
    <property type="protein sequence ID" value="TZE82191.1"/>
    <property type="molecule type" value="Genomic_DNA"/>
</dbReference>
<keyword evidence="5" id="KW-0411">Iron-sulfur</keyword>
<evidence type="ECO:0000256" key="2">
    <source>
        <dbReference type="ARBA" id="ARBA00022485"/>
    </source>
</evidence>
<proteinExistence type="inferred from homology"/>
<comment type="caution">
    <text evidence="8">The sequence shown here is derived from an EMBL/GenBank/DDBJ whole genome shotgun (WGS) entry which is preliminary data.</text>
</comment>
<keyword evidence="9" id="KW-1185">Reference proteome</keyword>
<dbReference type="AlphaFoldDB" id="A0A5D8QCC2"/>
<accession>A0A5D8QCC2</accession>
<dbReference type="NCBIfam" id="TIGR00722">
    <property type="entry name" value="ttdA_fumA_fumB"/>
    <property type="match status" value="1"/>
</dbReference>
<dbReference type="GO" id="GO:0051539">
    <property type="term" value="F:4 iron, 4 sulfur cluster binding"/>
    <property type="evidence" value="ECO:0007669"/>
    <property type="project" value="UniProtKB-KW"/>
</dbReference>
<dbReference type="InterPro" id="IPR004646">
    <property type="entry name" value="Fe-S_hydro-lyase_TtdA-typ_cat"/>
</dbReference>
<evidence type="ECO:0000256" key="6">
    <source>
        <dbReference type="ARBA" id="ARBA00023239"/>
    </source>
</evidence>
<evidence type="ECO:0000259" key="7">
    <source>
        <dbReference type="Pfam" id="PF05681"/>
    </source>
</evidence>
<evidence type="ECO:0000313" key="8">
    <source>
        <dbReference type="EMBL" id="TZE82191.1"/>
    </source>
</evidence>
<dbReference type="Pfam" id="PF05681">
    <property type="entry name" value="Fumerase"/>
    <property type="match status" value="1"/>
</dbReference>
<keyword evidence="6 8" id="KW-0456">Lyase</keyword>
<evidence type="ECO:0000256" key="3">
    <source>
        <dbReference type="ARBA" id="ARBA00022723"/>
    </source>
</evidence>
<evidence type="ECO:0000313" key="9">
    <source>
        <dbReference type="Proteomes" id="UP000322976"/>
    </source>
</evidence>
<feature type="domain" description="Fe-S hydro-lyase tartrate dehydratase alpha-type catalytic" evidence="7">
    <location>
        <begin position="2"/>
        <end position="262"/>
    </location>
</feature>
<organism evidence="8 9">
    <name type="scientific">Calorimonas adulescens</name>
    <dbReference type="NCBI Taxonomy" id="2606906"/>
    <lineage>
        <taxon>Bacteria</taxon>
        <taxon>Bacillati</taxon>
        <taxon>Bacillota</taxon>
        <taxon>Clostridia</taxon>
        <taxon>Thermoanaerobacterales</taxon>
        <taxon>Thermoanaerobacteraceae</taxon>
        <taxon>Calorimonas</taxon>
    </lineage>
</organism>
<dbReference type="PANTHER" id="PTHR30389">
    <property type="entry name" value="FUMARATE HYDRATASE-RELATED"/>
    <property type="match status" value="1"/>
</dbReference>
<evidence type="ECO:0000256" key="5">
    <source>
        <dbReference type="ARBA" id="ARBA00023014"/>
    </source>
</evidence>
<dbReference type="InterPro" id="IPR051208">
    <property type="entry name" value="Class-I_Fumarase/Tartrate_DH"/>
</dbReference>
<comment type="similarity">
    <text evidence="1">Belongs to the class-I fumarase family.</text>
</comment>
<dbReference type="NCBIfam" id="NF004885">
    <property type="entry name" value="PRK06246.1"/>
    <property type="match status" value="1"/>
</dbReference>
<dbReference type="GO" id="GO:0046872">
    <property type="term" value="F:metal ion binding"/>
    <property type="evidence" value="ECO:0007669"/>
    <property type="project" value="UniProtKB-KW"/>
</dbReference>
<dbReference type="EC" id="4.2.1.2" evidence="8"/>
<evidence type="ECO:0000256" key="4">
    <source>
        <dbReference type="ARBA" id="ARBA00023004"/>
    </source>
</evidence>
<name>A0A5D8QCC2_9THEO</name>
<evidence type="ECO:0000256" key="1">
    <source>
        <dbReference type="ARBA" id="ARBA00008876"/>
    </source>
</evidence>